<dbReference type="GO" id="GO:0003723">
    <property type="term" value="F:RNA binding"/>
    <property type="evidence" value="ECO:0007669"/>
    <property type="project" value="UniProtKB-KW"/>
</dbReference>
<dbReference type="NCBIfam" id="TIGR00478">
    <property type="entry name" value="tly"/>
    <property type="match status" value="1"/>
</dbReference>
<feature type="domain" description="Ribosomal RNA methyltransferase FtsJ" evidence="4">
    <location>
        <begin position="61"/>
        <end position="243"/>
    </location>
</feature>
<dbReference type="InterPro" id="IPR029063">
    <property type="entry name" value="SAM-dependent_MTases_sf"/>
</dbReference>
<dbReference type="AlphaFoldDB" id="A0A511ATB7"/>
<dbReference type="GO" id="GO:0008168">
    <property type="term" value="F:methyltransferase activity"/>
    <property type="evidence" value="ECO:0007669"/>
    <property type="project" value="UniProtKB-KW"/>
</dbReference>
<keyword evidence="5" id="KW-0808">Transferase</keyword>
<dbReference type="PROSITE" id="PS50889">
    <property type="entry name" value="S4"/>
    <property type="match status" value="1"/>
</dbReference>
<dbReference type="Pfam" id="PF01728">
    <property type="entry name" value="FtsJ"/>
    <property type="match status" value="1"/>
</dbReference>
<keyword evidence="1 3" id="KW-0694">RNA-binding</keyword>
<keyword evidence="5" id="KW-0489">Methyltransferase</keyword>
<dbReference type="PANTHER" id="PTHR32319">
    <property type="entry name" value="BACTERIAL HEMOLYSIN-LIKE PROTEIN"/>
    <property type="match status" value="1"/>
</dbReference>
<dbReference type="EMBL" id="BJUY01000009">
    <property type="protein sequence ID" value="GEK91346.1"/>
    <property type="molecule type" value="Genomic_DNA"/>
</dbReference>
<dbReference type="RefSeq" id="WP_146924177.1">
    <property type="nucleotide sequence ID" value="NZ_BJUY01000009.1"/>
</dbReference>
<evidence type="ECO:0000259" key="4">
    <source>
        <dbReference type="Pfam" id="PF01728"/>
    </source>
</evidence>
<accession>A0A511ATB7</accession>
<protein>
    <submittedName>
        <fullName evidence="5">TlyA family rRNA (Cytidine-2'-O)-methyltransferase</fullName>
    </submittedName>
</protein>
<sequence length="268" mass="30372">MKKERADELLIAQGWAENAEKAKRLIMSGKVYTDKEEQIFTAGEKWSKETIVYIKGLEQPYVSRGGYKLKKALDDFNIDIEDRIVLDIGASTGGFTDVCLRQGARLVYALDVGTNQLAWKLRIDERVEVMEQTNFRHVTLNDFKRGQPEFATVDVSFISLKKIILVLKTILSIRGEVVALIKPQFEAKKEDVGNKGIITDPAIHENVVKNSVNYFYDQGFEVKKVIPSPIKGGKGNKEFLTHLIFKETTLTKEEHLNKVMSASLFQTD</sequence>
<evidence type="ECO:0000313" key="5">
    <source>
        <dbReference type="EMBL" id="GEK91346.1"/>
    </source>
</evidence>
<dbReference type="SUPFAM" id="SSF53335">
    <property type="entry name" value="S-adenosyl-L-methionine-dependent methyltransferases"/>
    <property type="match status" value="1"/>
</dbReference>
<dbReference type="Gene3D" id="3.40.50.150">
    <property type="entry name" value="Vaccinia Virus protein VP39"/>
    <property type="match status" value="1"/>
</dbReference>
<dbReference type="PIRSF" id="PIRSF005578">
    <property type="entry name" value="TlyA"/>
    <property type="match status" value="1"/>
</dbReference>
<dbReference type="GO" id="GO:0032259">
    <property type="term" value="P:methylation"/>
    <property type="evidence" value="ECO:0007669"/>
    <property type="project" value="UniProtKB-KW"/>
</dbReference>
<name>A0A511ATB7_9LACT</name>
<dbReference type="Proteomes" id="UP000321662">
    <property type="component" value="Unassembled WGS sequence"/>
</dbReference>
<organism evidence="5 6">
    <name type="scientific">Alkalibacterium kapii</name>
    <dbReference type="NCBI Taxonomy" id="426704"/>
    <lineage>
        <taxon>Bacteria</taxon>
        <taxon>Bacillati</taxon>
        <taxon>Bacillota</taxon>
        <taxon>Bacilli</taxon>
        <taxon>Lactobacillales</taxon>
        <taxon>Carnobacteriaceae</taxon>
        <taxon>Alkalibacterium</taxon>
    </lineage>
</organism>
<evidence type="ECO:0000256" key="2">
    <source>
        <dbReference type="ARBA" id="ARBA00029460"/>
    </source>
</evidence>
<dbReference type="Gene3D" id="3.10.290.10">
    <property type="entry name" value="RNA-binding S4 domain"/>
    <property type="match status" value="1"/>
</dbReference>
<dbReference type="InterPro" id="IPR047048">
    <property type="entry name" value="TlyA"/>
</dbReference>
<reference evidence="5 6" key="1">
    <citation type="submission" date="2019-07" db="EMBL/GenBank/DDBJ databases">
        <title>Whole genome shotgun sequence of Alkalibacterium kapii NBRC 103247.</title>
        <authorList>
            <person name="Hosoyama A."/>
            <person name="Uohara A."/>
            <person name="Ohji S."/>
            <person name="Ichikawa N."/>
        </authorList>
    </citation>
    <scope>NUCLEOTIDE SEQUENCE [LARGE SCALE GENOMIC DNA]</scope>
    <source>
        <strain evidence="5 6">NBRC 103247</strain>
    </source>
</reference>
<dbReference type="InterPro" id="IPR002877">
    <property type="entry name" value="RNA_MeTrfase_FtsJ_dom"/>
</dbReference>
<keyword evidence="6" id="KW-1185">Reference proteome</keyword>
<evidence type="ECO:0000256" key="3">
    <source>
        <dbReference type="PROSITE-ProRule" id="PRU00182"/>
    </source>
</evidence>
<evidence type="ECO:0000313" key="6">
    <source>
        <dbReference type="Proteomes" id="UP000321662"/>
    </source>
</evidence>
<dbReference type="InterPro" id="IPR036986">
    <property type="entry name" value="S4_RNA-bd_sf"/>
</dbReference>
<evidence type="ECO:0000256" key="1">
    <source>
        <dbReference type="ARBA" id="ARBA00022884"/>
    </source>
</evidence>
<comment type="caution">
    <text evidence="5">The sequence shown here is derived from an EMBL/GenBank/DDBJ whole genome shotgun (WGS) entry which is preliminary data.</text>
</comment>
<comment type="similarity">
    <text evidence="2">Belongs to the TlyA family.</text>
</comment>
<dbReference type="InterPro" id="IPR004538">
    <property type="entry name" value="Hemolysin_A/TlyA"/>
</dbReference>
<proteinExistence type="inferred from homology"/>
<dbReference type="OrthoDB" id="9784736at2"/>
<dbReference type="PANTHER" id="PTHR32319:SF0">
    <property type="entry name" value="BACTERIAL HEMOLYSIN-LIKE PROTEIN"/>
    <property type="match status" value="1"/>
</dbReference>
<gene>
    <name evidence="5" type="ORF">AKA01nite_09680</name>
</gene>